<feature type="compositionally biased region" description="Acidic residues" evidence="1">
    <location>
        <begin position="41"/>
        <end position="53"/>
    </location>
</feature>
<feature type="region of interest" description="Disordered" evidence="1">
    <location>
        <begin position="19"/>
        <end position="54"/>
    </location>
</feature>
<dbReference type="PANTHER" id="PTHR21666">
    <property type="entry name" value="PEPTIDASE-RELATED"/>
    <property type="match status" value="1"/>
</dbReference>
<proteinExistence type="predicted"/>
<dbReference type="InterPro" id="IPR016047">
    <property type="entry name" value="M23ase_b-sheet_dom"/>
</dbReference>
<dbReference type="OrthoDB" id="30934at2"/>
<evidence type="ECO:0000259" key="2">
    <source>
        <dbReference type="Pfam" id="PF01551"/>
    </source>
</evidence>
<sequence length="368" mass="41661">MKIITYTLAGALLLTGCQADGSSESSNNPEENNSVNTQEENQLEENEELEEEKESVAVHNTEEFENQLIAIEDLVNIIDGNYEYDSLDKTLNMQAAGRTFYMVENVPVLEINGQYQPYDDILLTFVDDEPYVTPAFIEKGLEKEVSIEDNQAMFTWGENEDLQEINNDTELQEMSPEDMIDFLSFLERPIEGASVSTVESHLPGAPRDYRNGEHEGIDYYDYSSGVEITTETPIFGMGEGEVVRVDHDFEDYASHEERNEELALAEEVGFTPEYILDRLRGQQVWIQYDKGIMIRFAHLDSIPEEIELGQQVDEETVIGYVGNTGTSGALDGDDSGLHLHKDLLVNGELFWDPFTLEETAPILQELWP</sequence>
<reference evidence="3 4" key="1">
    <citation type="submission" date="2024-01" db="EMBL/GenBank/DDBJ databases">
        <title>Complete Genome Sequence of Alkalicoccus halolimnae BZ-SZ-XJ29T, a Moderately Halophilic Bacterium Isolated from a Salt Lake.</title>
        <authorList>
            <person name="Zhao B."/>
        </authorList>
    </citation>
    <scope>NUCLEOTIDE SEQUENCE [LARGE SCALE GENOMIC DNA]</scope>
    <source>
        <strain evidence="3 4">BZ-SZ-XJ29</strain>
    </source>
</reference>
<dbReference type="InterPro" id="IPR011055">
    <property type="entry name" value="Dup_hybrid_motif"/>
</dbReference>
<dbReference type="GO" id="GO:0004222">
    <property type="term" value="F:metalloendopeptidase activity"/>
    <property type="evidence" value="ECO:0007669"/>
    <property type="project" value="TreeGrafter"/>
</dbReference>
<dbReference type="Gene3D" id="2.70.70.10">
    <property type="entry name" value="Glucose Permease (Domain IIA)"/>
    <property type="match status" value="1"/>
</dbReference>
<accession>A0A5C7F9P9</accession>
<feature type="compositionally biased region" description="Low complexity" evidence="1">
    <location>
        <begin position="19"/>
        <end position="40"/>
    </location>
</feature>
<name>A0A5C7F9P9_9BACI</name>
<dbReference type="Proteomes" id="UP000321816">
    <property type="component" value="Chromosome"/>
</dbReference>
<keyword evidence="3" id="KW-0378">Hydrolase</keyword>
<dbReference type="InterPro" id="IPR050570">
    <property type="entry name" value="Cell_wall_metabolism_enzyme"/>
</dbReference>
<dbReference type="EMBL" id="CP144914">
    <property type="protein sequence ID" value="WWD78754.1"/>
    <property type="molecule type" value="Genomic_DNA"/>
</dbReference>
<dbReference type="AlphaFoldDB" id="A0A5C7F9P9"/>
<gene>
    <name evidence="3" type="ORF">FTX54_009970</name>
</gene>
<evidence type="ECO:0000256" key="1">
    <source>
        <dbReference type="SAM" id="MobiDB-lite"/>
    </source>
</evidence>
<dbReference type="CDD" id="cd12797">
    <property type="entry name" value="M23_peptidase"/>
    <property type="match status" value="1"/>
</dbReference>
<dbReference type="SUPFAM" id="SSF51261">
    <property type="entry name" value="Duplicated hybrid motif"/>
    <property type="match status" value="1"/>
</dbReference>
<dbReference type="PANTHER" id="PTHR21666:SF270">
    <property type="entry name" value="MUREIN HYDROLASE ACTIVATOR ENVC"/>
    <property type="match status" value="1"/>
</dbReference>
<dbReference type="PROSITE" id="PS51257">
    <property type="entry name" value="PROKAR_LIPOPROTEIN"/>
    <property type="match status" value="1"/>
</dbReference>
<organism evidence="3 4">
    <name type="scientific">Alkalicoccus halolimnae</name>
    <dbReference type="NCBI Taxonomy" id="1667239"/>
    <lineage>
        <taxon>Bacteria</taxon>
        <taxon>Bacillati</taxon>
        <taxon>Bacillota</taxon>
        <taxon>Bacilli</taxon>
        <taxon>Bacillales</taxon>
        <taxon>Bacillaceae</taxon>
        <taxon>Alkalicoccus</taxon>
    </lineage>
</organism>
<keyword evidence="4" id="KW-1185">Reference proteome</keyword>
<dbReference type="KEGG" id="ahal:FTX54_009970"/>
<dbReference type="RefSeq" id="WP_147802448.1">
    <property type="nucleotide sequence ID" value="NZ_CP144914.1"/>
</dbReference>
<protein>
    <submittedName>
        <fullName evidence="3">M23 family metallopeptidase</fullName>
        <ecNumber evidence="3">3.4.-.-</ecNumber>
    </submittedName>
</protein>
<evidence type="ECO:0000313" key="3">
    <source>
        <dbReference type="EMBL" id="WWD78754.1"/>
    </source>
</evidence>
<dbReference type="Pfam" id="PF01551">
    <property type="entry name" value="Peptidase_M23"/>
    <property type="match status" value="1"/>
</dbReference>
<dbReference type="EC" id="3.4.-.-" evidence="3"/>
<evidence type="ECO:0000313" key="4">
    <source>
        <dbReference type="Proteomes" id="UP000321816"/>
    </source>
</evidence>
<feature type="domain" description="M23ase beta-sheet core" evidence="2">
    <location>
        <begin position="279"/>
        <end position="347"/>
    </location>
</feature>